<accession>A0A9D4CCW7</accession>
<protein>
    <submittedName>
        <fullName evidence="1">Uncharacterized protein</fullName>
    </submittedName>
</protein>
<evidence type="ECO:0000313" key="2">
    <source>
        <dbReference type="Proteomes" id="UP000828390"/>
    </source>
</evidence>
<comment type="caution">
    <text evidence="1">The sequence shown here is derived from an EMBL/GenBank/DDBJ whole genome shotgun (WGS) entry which is preliminary data.</text>
</comment>
<proteinExistence type="predicted"/>
<dbReference type="AlphaFoldDB" id="A0A9D4CCW7"/>
<reference evidence="1" key="1">
    <citation type="journal article" date="2019" name="bioRxiv">
        <title>The Genome of the Zebra Mussel, Dreissena polymorpha: A Resource for Invasive Species Research.</title>
        <authorList>
            <person name="McCartney M.A."/>
            <person name="Auch B."/>
            <person name="Kono T."/>
            <person name="Mallez S."/>
            <person name="Zhang Y."/>
            <person name="Obille A."/>
            <person name="Becker A."/>
            <person name="Abrahante J.E."/>
            <person name="Garbe J."/>
            <person name="Badalamenti J.P."/>
            <person name="Herman A."/>
            <person name="Mangelson H."/>
            <person name="Liachko I."/>
            <person name="Sullivan S."/>
            <person name="Sone E.D."/>
            <person name="Koren S."/>
            <person name="Silverstein K.A.T."/>
            <person name="Beckman K.B."/>
            <person name="Gohl D.M."/>
        </authorList>
    </citation>
    <scope>NUCLEOTIDE SEQUENCE</scope>
    <source>
        <strain evidence="1">Duluth1</strain>
        <tissue evidence="1">Whole animal</tissue>
    </source>
</reference>
<evidence type="ECO:0000313" key="1">
    <source>
        <dbReference type="EMBL" id="KAH3721853.1"/>
    </source>
</evidence>
<dbReference type="Proteomes" id="UP000828390">
    <property type="component" value="Unassembled WGS sequence"/>
</dbReference>
<gene>
    <name evidence="1" type="ORF">DPMN_064801</name>
</gene>
<sequence>MCHHFQNECVAYTPVTLGYVPTTSSKICQDAVRTCTTKRRRSRHGFVRGTVFIDVKDVSEL</sequence>
<organism evidence="1 2">
    <name type="scientific">Dreissena polymorpha</name>
    <name type="common">Zebra mussel</name>
    <name type="synonym">Mytilus polymorpha</name>
    <dbReference type="NCBI Taxonomy" id="45954"/>
    <lineage>
        <taxon>Eukaryota</taxon>
        <taxon>Metazoa</taxon>
        <taxon>Spiralia</taxon>
        <taxon>Lophotrochozoa</taxon>
        <taxon>Mollusca</taxon>
        <taxon>Bivalvia</taxon>
        <taxon>Autobranchia</taxon>
        <taxon>Heteroconchia</taxon>
        <taxon>Euheterodonta</taxon>
        <taxon>Imparidentia</taxon>
        <taxon>Neoheterodontei</taxon>
        <taxon>Myida</taxon>
        <taxon>Dreissenoidea</taxon>
        <taxon>Dreissenidae</taxon>
        <taxon>Dreissena</taxon>
    </lineage>
</organism>
<reference evidence="1" key="2">
    <citation type="submission" date="2020-11" db="EMBL/GenBank/DDBJ databases">
        <authorList>
            <person name="McCartney M.A."/>
            <person name="Auch B."/>
            <person name="Kono T."/>
            <person name="Mallez S."/>
            <person name="Becker A."/>
            <person name="Gohl D.M."/>
            <person name="Silverstein K.A.T."/>
            <person name="Koren S."/>
            <person name="Bechman K.B."/>
            <person name="Herman A."/>
            <person name="Abrahante J.E."/>
            <person name="Garbe J."/>
        </authorList>
    </citation>
    <scope>NUCLEOTIDE SEQUENCE</scope>
    <source>
        <strain evidence="1">Duluth1</strain>
        <tissue evidence="1">Whole animal</tissue>
    </source>
</reference>
<name>A0A9D4CCW7_DREPO</name>
<dbReference type="EMBL" id="JAIWYP010000013">
    <property type="protein sequence ID" value="KAH3721853.1"/>
    <property type="molecule type" value="Genomic_DNA"/>
</dbReference>
<keyword evidence="2" id="KW-1185">Reference proteome</keyword>